<feature type="region of interest" description="Disordered" evidence="1">
    <location>
        <begin position="92"/>
        <end position="135"/>
    </location>
</feature>
<dbReference type="Proteomes" id="UP001341840">
    <property type="component" value="Unassembled WGS sequence"/>
</dbReference>
<comment type="caution">
    <text evidence="2">The sequence shown here is derived from an EMBL/GenBank/DDBJ whole genome shotgun (WGS) entry which is preliminary data.</text>
</comment>
<gene>
    <name evidence="2" type="ORF">PIB30_090690</name>
</gene>
<evidence type="ECO:0000313" key="2">
    <source>
        <dbReference type="EMBL" id="MED6127710.1"/>
    </source>
</evidence>
<feature type="compositionally biased region" description="Basic and acidic residues" evidence="1">
    <location>
        <begin position="99"/>
        <end position="115"/>
    </location>
</feature>
<name>A0ABU6RUR8_9FABA</name>
<organism evidence="2 3">
    <name type="scientific">Stylosanthes scabra</name>
    <dbReference type="NCBI Taxonomy" id="79078"/>
    <lineage>
        <taxon>Eukaryota</taxon>
        <taxon>Viridiplantae</taxon>
        <taxon>Streptophyta</taxon>
        <taxon>Embryophyta</taxon>
        <taxon>Tracheophyta</taxon>
        <taxon>Spermatophyta</taxon>
        <taxon>Magnoliopsida</taxon>
        <taxon>eudicotyledons</taxon>
        <taxon>Gunneridae</taxon>
        <taxon>Pentapetalae</taxon>
        <taxon>rosids</taxon>
        <taxon>fabids</taxon>
        <taxon>Fabales</taxon>
        <taxon>Fabaceae</taxon>
        <taxon>Papilionoideae</taxon>
        <taxon>50 kb inversion clade</taxon>
        <taxon>dalbergioids sensu lato</taxon>
        <taxon>Dalbergieae</taxon>
        <taxon>Pterocarpus clade</taxon>
        <taxon>Stylosanthes</taxon>
    </lineage>
</organism>
<protein>
    <submittedName>
        <fullName evidence="2">Uncharacterized protein</fullName>
    </submittedName>
</protein>
<evidence type="ECO:0000313" key="3">
    <source>
        <dbReference type="Proteomes" id="UP001341840"/>
    </source>
</evidence>
<evidence type="ECO:0000256" key="1">
    <source>
        <dbReference type="SAM" id="MobiDB-lite"/>
    </source>
</evidence>
<accession>A0ABU6RUR8</accession>
<dbReference type="EMBL" id="JASCZI010031975">
    <property type="protein sequence ID" value="MED6127710.1"/>
    <property type="molecule type" value="Genomic_DNA"/>
</dbReference>
<reference evidence="2 3" key="1">
    <citation type="journal article" date="2023" name="Plants (Basel)">
        <title>Bridging the Gap: Combining Genomics and Transcriptomics Approaches to Understand Stylosanthes scabra, an Orphan Legume from the Brazilian Caatinga.</title>
        <authorList>
            <person name="Ferreira-Neto J.R.C."/>
            <person name="da Silva M.D."/>
            <person name="Binneck E."/>
            <person name="de Melo N.F."/>
            <person name="da Silva R.H."/>
            <person name="de Melo A.L.T.M."/>
            <person name="Pandolfi V."/>
            <person name="Bustamante F.O."/>
            <person name="Brasileiro-Vidal A.C."/>
            <person name="Benko-Iseppon A.M."/>
        </authorList>
    </citation>
    <scope>NUCLEOTIDE SEQUENCE [LARGE SCALE GENOMIC DNA]</scope>
    <source>
        <tissue evidence="2">Leaves</tissue>
    </source>
</reference>
<keyword evidence="3" id="KW-1185">Reference proteome</keyword>
<proteinExistence type="predicted"/>
<feature type="compositionally biased region" description="Polar residues" evidence="1">
    <location>
        <begin position="116"/>
        <end position="129"/>
    </location>
</feature>
<sequence>MWSKRDPSNLIQAQMGIKTSCPRPRLSHVPNVAQTWVIQPQNVTLFQAEAQVSTKCYCKCCVTQLGLLVWIPLQRNPAFKLRNSEPAARAAAIGLSNGNEKEQKEAWKASKEENRATGQKQSYSDSNRGLTPRRHYPCLGMTEPQVLISLIQHPTPRRDARRQGMDEAARKITLHQGLNA</sequence>